<sequence>KNLNTTVAQDWCLALQRLIRIKEEQIQSANKCRLRLQVPGRPDK</sequence>
<gene>
    <name evidence="1" type="ORF">GSTENG00000003001</name>
</gene>
<accession>Q4TJF0</accession>
<proteinExistence type="predicted"/>
<dbReference type="AlphaFoldDB" id="Q4TJF0"/>
<organism evidence="1">
    <name type="scientific">Tetraodon nigroviridis</name>
    <name type="common">Spotted green pufferfish</name>
    <name type="synonym">Chelonodon nigroviridis</name>
    <dbReference type="NCBI Taxonomy" id="99883"/>
    <lineage>
        <taxon>Eukaryota</taxon>
        <taxon>Metazoa</taxon>
        <taxon>Chordata</taxon>
        <taxon>Craniata</taxon>
        <taxon>Vertebrata</taxon>
        <taxon>Euteleostomi</taxon>
        <taxon>Actinopterygii</taxon>
        <taxon>Neopterygii</taxon>
        <taxon>Teleostei</taxon>
        <taxon>Neoteleostei</taxon>
        <taxon>Acanthomorphata</taxon>
        <taxon>Eupercaria</taxon>
        <taxon>Tetraodontiformes</taxon>
        <taxon>Tetradontoidea</taxon>
        <taxon>Tetraodontidae</taxon>
        <taxon>Tetraodon</taxon>
    </lineage>
</organism>
<name>Q4TJF0_TETNG</name>
<evidence type="ECO:0000313" key="1">
    <source>
        <dbReference type="EMBL" id="CAF86982.1"/>
    </source>
</evidence>
<dbReference type="EMBL" id="CAAE01000005">
    <property type="protein sequence ID" value="CAF86982.1"/>
    <property type="molecule type" value="Genomic_DNA"/>
</dbReference>
<reference evidence="1" key="1">
    <citation type="journal article" date="2004" name="Nature">
        <title>Genome duplication in the teleost fish Tetraodon nigroviridis reveals the early vertebrate proto-karyotype.</title>
        <authorList>
            <person name="Jaillon O."/>
            <person name="Aury J.-M."/>
            <person name="Brunet F."/>
            <person name="Petit J.-L."/>
            <person name="Stange-Thomann N."/>
            <person name="Mauceli E."/>
            <person name="Bouneau L."/>
            <person name="Fischer C."/>
            <person name="Ozouf-Costaz C."/>
            <person name="Bernot A."/>
            <person name="Nicaud S."/>
            <person name="Jaffe D."/>
            <person name="Fisher S."/>
            <person name="Lutfalla G."/>
            <person name="Dossat C."/>
            <person name="Segurens B."/>
            <person name="Dasilva C."/>
            <person name="Salanoubat M."/>
            <person name="Levy M."/>
            <person name="Boudet N."/>
            <person name="Castellano S."/>
            <person name="Anthouard V."/>
            <person name="Jubin C."/>
            <person name="Castelli V."/>
            <person name="Katinka M."/>
            <person name="Vacherie B."/>
            <person name="Biemont C."/>
            <person name="Skalli Z."/>
            <person name="Cattolico L."/>
            <person name="Poulain J."/>
            <person name="De Berardinis V."/>
            <person name="Cruaud C."/>
            <person name="Duprat S."/>
            <person name="Brottier P."/>
            <person name="Coutanceau J.-P."/>
            <person name="Gouzy J."/>
            <person name="Parra G."/>
            <person name="Lardier G."/>
            <person name="Chapple C."/>
            <person name="McKernan K.J."/>
            <person name="McEwan P."/>
            <person name="Bosak S."/>
            <person name="Kellis M."/>
            <person name="Volff J.-N."/>
            <person name="Guigo R."/>
            <person name="Zody M.C."/>
            <person name="Mesirov J."/>
            <person name="Lindblad-Toh K."/>
            <person name="Birren B."/>
            <person name="Nusbaum C."/>
            <person name="Kahn D."/>
            <person name="Robinson-Rechavi M."/>
            <person name="Laudet V."/>
            <person name="Schachter V."/>
            <person name="Quetier F."/>
            <person name="Saurin W."/>
            <person name="Scarpelli C."/>
            <person name="Wincker P."/>
            <person name="Lander E.S."/>
            <person name="Weissenbach J."/>
            <person name="Roest Crollius H."/>
        </authorList>
    </citation>
    <scope>NUCLEOTIDE SEQUENCE [LARGE SCALE GENOMIC DNA]</scope>
</reference>
<feature type="non-terminal residue" evidence="1">
    <location>
        <position position="44"/>
    </location>
</feature>
<reference evidence="1" key="2">
    <citation type="submission" date="2004-02" db="EMBL/GenBank/DDBJ databases">
        <authorList>
            <consortium name="Genoscope"/>
            <consortium name="Whitehead Institute Centre for Genome Research"/>
        </authorList>
    </citation>
    <scope>NUCLEOTIDE SEQUENCE</scope>
</reference>
<feature type="non-terminal residue" evidence="1">
    <location>
        <position position="1"/>
    </location>
</feature>
<protein>
    <submittedName>
        <fullName evidence="1">(spotted green pufferfish) hypothetical protein</fullName>
    </submittedName>
</protein>
<comment type="caution">
    <text evidence="1">The sequence shown here is derived from an EMBL/GenBank/DDBJ whole genome shotgun (WGS) entry which is preliminary data.</text>
</comment>
<dbReference type="KEGG" id="tng:GSTEN00000003G001"/>
<dbReference type="OrthoDB" id="28697at2759"/>